<evidence type="ECO:0000313" key="1">
    <source>
        <dbReference type="EMBL" id="SAM02962.1"/>
    </source>
</evidence>
<gene>
    <name evidence="1" type="primary">ABSGL_08779.1 scaffold 10439</name>
</gene>
<sequence length="152" mass="16572">MTTHSLSTNRQCPFYGGKDPLYKIAGQTPSFQAVDVIGPDVCHDEGASFHRHLLPGMEKECTGCGAKMWLNEKLSSSSLRYPKFGLCCGSGKVSLPLPTPPPEPMLSLLICHNSSNQTSQILICLHRQPPFPILPKSVPILPKSPTKVDFSI</sequence>
<protein>
    <submittedName>
        <fullName evidence="1">Uncharacterized protein</fullName>
    </submittedName>
</protein>
<dbReference type="OrthoDB" id="2289155at2759"/>
<name>A0A168PTQ6_ABSGL</name>
<dbReference type="Proteomes" id="UP000078561">
    <property type="component" value="Unassembled WGS sequence"/>
</dbReference>
<organism evidence="1">
    <name type="scientific">Absidia glauca</name>
    <name type="common">Pin mould</name>
    <dbReference type="NCBI Taxonomy" id="4829"/>
    <lineage>
        <taxon>Eukaryota</taxon>
        <taxon>Fungi</taxon>
        <taxon>Fungi incertae sedis</taxon>
        <taxon>Mucoromycota</taxon>
        <taxon>Mucoromycotina</taxon>
        <taxon>Mucoromycetes</taxon>
        <taxon>Mucorales</taxon>
        <taxon>Cunninghamellaceae</taxon>
        <taxon>Absidia</taxon>
    </lineage>
</organism>
<dbReference type="InParanoid" id="A0A168PTQ6"/>
<evidence type="ECO:0000313" key="2">
    <source>
        <dbReference type="Proteomes" id="UP000078561"/>
    </source>
</evidence>
<dbReference type="AlphaFoldDB" id="A0A168PTQ6"/>
<reference evidence="1" key="1">
    <citation type="submission" date="2016-04" db="EMBL/GenBank/DDBJ databases">
        <authorList>
            <person name="Evans L.H."/>
            <person name="Alamgir A."/>
            <person name="Owens N."/>
            <person name="Weber N.D."/>
            <person name="Virtaneva K."/>
            <person name="Barbian K."/>
            <person name="Babar A."/>
            <person name="Rosenke K."/>
        </authorList>
    </citation>
    <scope>NUCLEOTIDE SEQUENCE [LARGE SCALE GENOMIC DNA]</scope>
    <source>
        <strain evidence="1">CBS 101.48</strain>
    </source>
</reference>
<dbReference type="STRING" id="4829.A0A168PTQ6"/>
<proteinExistence type="predicted"/>
<keyword evidence="2" id="KW-1185">Reference proteome</keyword>
<dbReference type="EMBL" id="LT554026">
    <property type="protein sequence ID" value="SAM02962.1"/>
    <property type="molecule type" value="Genomic_DNA"/>
</dbReference>
<accession>A0A168PTQ6</accession>